<evidence type="ECO:0000313" key="6">
    <source>
        <dbReference type="EMBL" id="AOP45412.1"/>
    </source>
</evidence>
<dbReference type="AlphaFoldDB" id="A0A1D7VF74"/>
<evidence type="ECO:0000313" key="7">
    <source>
        <dbReference type="Proteomes" id="UP000094094"/>
    </source>
</evidence>
<dbReference type="OrthoDB" id="2629817at2"/>
<dbReference type="GO" id="GO:0016020">
    <property type="term" value="C:membrane"/>
    <property type="evidence" value="ECO:0007669"/>
    <property type="project" value="UniProtKB-SubCell"/>
</dbReference>
<keyword evidence="4 5" id="KW-0472">Membrane</keyword>
<accession>A0A1D7VF74</accession>
<dbReference type="RefSeq" id="WP_069567247.1">
    <property type="nucleotide sequence ID" value="NZ_CP017157.1"/>
</dbReference>
<keyword evidence="7" id="KW-1185">Reference proteome</keyword>
<keyword evidence="3 5" id="KW-1133">Transmembrane helix</keyword>
<dbReference type="Proteomes" id="UP000094094">
    <property type="component" value="Chromosome"/>
</dbReference>
<evidence type="ECO:0000256" key="3">
    <source>
        <dbReference type="ARBA" id="ARBA00022989"/>
    </source>
</evidence>
<feature type="transmembrane region" description="Helical" evidence="5">
    <location>
        <begin position="57"/>
        <end position="87"/>
    </location>
</feature>
<dbReference type="Pfam" id="PF13564">
    <property type="entry name" value="DoxX_2"/>
    <property type="match status" value="1"/>
</dbReference>
<gene>
    <name evidence="6" type="ORF">SL103_03385</name>
</gene>
<comment type="subcellular location">
    <subcellularLocation>
        <location evidence="1">Membrane</location>
        <topology evidence="1">Multi-pass membrane protein</topology>
    </subcellularLocation>
</comment>
<evidence type="ECO:0000256" key="1">
    <source>
        <dbReference type="ARBA" id="ARBA00004141"/>
    </source>
</evidence>
<reference evidence="6 7" key="1">
    <citation type="submission" date="2016-09" db="EMBL/GenBank/DDBJ databases">
        <title>Complete genome sequencing of Streptomyces lydicus 103 and metabolic pathways analysis of antibiotic biosynthesis.</title>
        <authorList>
            <person name="Jia N."/>
            <person name="Ding M.-Z."/>
            <person name="Gao F."/>
            <person name="Yuan Y.-J."/>
        </authorList>
    </citation>
    <scope>NUCLEOTIDE SEQUENCE [LARGE SCALE GENOMIC DNA]</scope>
    <source>
        <strain evidence="6 7">103</strain>
    </source>
</reference>
<evidence type="ECO:0000256" key="5">
    <source>
        <dbReference type="SAM" id="Phobius"/>
    </source>
</evidence>
<dbReference type="EMBL" id="CP017157">
    <property type="protein sequence ID" value="AOP45412.1"/>
    <property type="molecule type" value="Genomic_DNA"/>
</dbReference>
<dbReference type="InterPro" id="IPR032808">
    <property type="entry name" value="DoxX"/>
</dbReference>
<feature type="transmembrane region" description="Helical" evidence="5">
    <location>
        <begin position="99"/>
        <end position="119"/>
    </location>
</feature>
<proteinExistence type="predicted"/>
<organism evidence="6 7">
    <name type="scientific">Streptomyces lydicus</name>
    <dbReference type="NCBI Taxonomy" id="47763"/>
    <lineage>
        <taxon>Bacteria</taxon>
        <taxon>Bacillati</taxon>
        <taxon>Actinomycetota</taxon>
        <taxon>Actinomycetes</taxon>
        <taxon>Kitasatosporales</taxon>
        <taxon>Streptomycetaceae</taxon>
        <taxon>Streptomyces</taxon>
    </lineage>
</organism>
<protein>
    <recommendedName>
        <fullName evidence="8">DoxX family protein</fullName>
    </recommendedName>
</protein>
<keyword evidence="2 5" id="KW-0812">Transmembrane</keyword>
<evidence type="ECO:0000256" key="4">
    <source>
        <dbReference type="ARBA" id="ARBA00023136"/>
    </source>
</evidence>
<evidence type="ECO:0000256" key="2">
    <source>
        <dbReference type="ARBA" id="ARBA00022692"/>
    </source>
</evidence>
<name>A0A1D7VF74_9ACTN</name>
<dbReference type="KEGG" id="slc:SL103_03385"/>
<sequence>MFTAYVVVTLLAAAMSGFSAGALLLRAEWVVRALTDYRVPRAWWTRLGAAKAAGAAGLLAGLFVPVLGVLAGVGLVLYFAGAVVFVVRARWYAHVPYPLVYAAPVVGALVLGWVGGVWVG</sequence>
<evidence type="ECO:0008006" key="8">
    <source>
        <dbReference type="Google" id="ProtNLM"/>
    </source>
</evidence>